<evidence type="ECO:0000256" key="1">
    <source>
        <dbReference type="SAM" id="Phobius"/>
    </source>
</evidence>
<feature type="transmembrane region" description="Helical" evidence="1">
    <location>
        <begin position="122"/>
        <end position="143"/>
    </location>
</feature>
<feature type="transmembrane region" description="Helical" evidence="1">
    <location>
        <begin position="83"/>
        <end position="102"/>
    </location>
</feature>
<organism evidence="2 3">
    <name type="scientific">Candidatus Borkfalkia avistercoris</name>
    <dbReference type="NCBI Taxonomy" id="2838504"/>
    <lineage>
        <taxon>Bacteria</taxon>
        <taxon>Bacillati</taxon>
        <taxon>Bacillota</taxon>
        <taxon>Clostridia</taxon>
        <taxon>Christensenellales</taxon>
        <taxon>Christensenellaceae</taxon>
        <taxon>Candidatus Borkfalkia</taxon>
    </lineage>
</organism>
<sequence>MTTIDAMTILFAVLLAGLGLALGFARTLRFFTKGIFGFILSIFICATFGGMIAGIPAVAGLIERLNASLTNAWSFLGKIRLETVIYYILLFFAVQIVRILIVKFLGGIFSSGNVVMRTINRVLGMLLMVAAVLLLTLLVFGIFRIFENTGFVQDLTAKIDGTFLGVLYENNPVRFVTETTASEQAMLFLM</sequence>
<evidence type="ECO:0000313" key="3">
    <source>
        <dbReference type="Proteomes" id="UP000824132"/>
    </source>
</evidence>
<reference evidence="2" key="1">
    <citation type="journal article" date="2021" name="PeerJ">
        <title>Extensive microbial diversity within the chicken gut microbiome revealed by metagenomics and culture.</title>
        <authorList>
            <person name="Gilroy R."/>
            <person name="Ravi A."/>
            <person name="Getino M."/>
            <person name="Pursley I."/>
            <person name="Horton D.L."/>
            <person name="Alikhan N.F."/>
            <person name="Baker D."/>
            <person name="Gharbi K."/>
            <person name="Hall N."/>
            <person name="Watson M."/>
            <person name="Adriaenssens E.M."/>
            <person name="Foster-Nyarko E."/>
            <person name="Jarju S."/>
            <person name="Secka A."/>
            <person name="Antonio M."/>
            <person name="Oren A."/>
            <person name="Chaudhuri R.R."/>
            <person name="La Ragione R."/>
            <person name="Hildebrand F."/>
            <person name="Pallen M.J."/>
        </authorList>
    </citation>
    <scope>NUCLEOTIDE SEQUENCE</scope>
    <source>
        <strain evidence="2">CHK187-5294</strain>
    </source>
</reference>
<dbReference type="AlphaFoldDB" id="A0A9D2D027"/>
<keyword evidence="1" id="KW-0472">Membrane</keyword>
<feature type="transmembrane region" description="Helical" evidence="1">
    <location>
        <begin position="35"/>
        <end position="62"/>
    </location>
</feature>
<keyword evidence="1" id="KW-0812">Transmembrane</keyword>
<accession>A0A9D2D027</accession>
<reference evidence="2" key="2">
    <citation type="submission" date="2021-04" db="EMBL/GenBank/DDBJ databases">
        <authorList>
            <person name="Gilroy R."/>
        </authorList>
    </citation>
    <scope>NUCLEOTIDE SEQUENCE</scope>
    <source>
        <strain evidence="2">CHK187-5294</strain>
    </source>
</reference>
<name>A0A9D2D027_9FIRM</name>
<evidence type="ECO:0000313" key="2">
    <source>
        <dbReference type="EMBL" id="HIZ04013.1"/>
    </source>
</evidence>
<proteinExistence type="predicted"/>
<gene>
    <name evidence="2" type="ORF">H9727_06980</name>
</gene>
<dbReference type="EMBL" id="DXCL01000042">
    <property type="protein sequence ID" value="HIZ04013.1"/>
    <property type="molecule type" value="Genomic_DNA"/>
</dbReference>
<comment type="caution">
    <text evidence="2">The sequence shown here is derived from an EMBL/GenBank/DDBJ whole genome shotgun (WGS) entry which is preliminary data.</text>
</comment>
<protein>
    <submittedName>
        <fullName evidence="2">Uncharacterized protein</fullName>
    </submittedName>
</protein>
<dbReference type="Proteomes" id="UP000824132">
    <property type="component" value="Unassembled WGS sequence"/>
</dbReference>
<keyword evidence="1" id="KW-1133">Transmembrane helix</keyword>